<dbReference type="EMBL" id="CP121694">
    <property type="protein sequence ID" value="WRO21115.1"/>
    <property type="molecule type" value="Genomic_DNA"/>
</dbReference>
<feature type="domain" description="NADH:ubiquinone oxidoreductase-like 20kDa subunit" evidence="2">
    <location>
        <begin position="14"/>
        <end position="162"/>
    </location>
</feature>
<evidence type="ECO:0000313" key="3">
    <source>
        <dbReference type="EMBL" id="WRO21115.1"/>
    </source>
</evidence>
<gene>
    <name evidence="3" type="ORF">MFMK1_000910</name>
</gene>
<name>A0AAU0UJM4_9FIRM</name>
<dbReference type="InterPro" id="IPR006137">
    <property type="entry name" value="NADH_UbQ_OxRdtase-like_20kDa"/>
</dbReference>
<accession>A0AAU0UJM4</accession>
<dbReference type="InterPro" id="IPR037024">
    <property type="entry name" value="NiFe_Hase_small_N_sf"/>
</dbReference>
<dbReference type="PANTHER" id="PTHR42845">
    <property type="entry name" value="COENZYME F420-REDUCING HYDROGENASE, GAMMA SUBUNIT"/>
    <property type="match status" value="1"/>
</dbReference>
<dbReference type="PANTHER" id="PTHR42845:SF2">
    <property type="entry name" value="F420-NON-REDUCING HYDROGENASE VHU SUBUNIT G"/>
    <property type="match status" value="1"/>
</dbReference>
<keyword evidence="1" id="KW-0560">Oxidoreductase</keyword>
<dbReference type="Pfam" id="PF01058">
    <property type="entry name" value="Oxidored_q6"/>
    <property type="match status" value="1"/>
</dbReference>
<dbReference type="GO" id="GO:0016491">
    <property type="term" value="F:oxidoreductase activity"/>
    <property type="evidence" value="ECO:0007669"/>
    <property type="project" value="UniProtKB-KW"/>
</dbReference>
<evidence type="ECO:0000259" key="2">
    <source>
        <dbReference type="Pfam" id="PF01058"/>
    </source>
</evidence>
<protein>
    <submittedName>
        <fullName evidence="3">F420-nonreducing hydrogenase</fullName>
    </submittedName>
</protein>
<dbReference type="InterPro" id="IPR051349">
    <property type="entry name" value="Hydrogenase_assoc-protein"/>
</dbReference>
<dbReference type="KEGG" id="dbc:MFMK1_000910"/>
<proteinExistence type="predicted"/>
<dbReference type="Gene3D" id="3.40.50.700">
    <property type="entry name" value="NADH:ubiquinone oxidoreductase-like, 20kDa subunit"/>
    <property type="match status" value="1"/>
</dbReference>
<reference evidence="3 4" key="1">
    <citation type="submission" date="2023-04" db="EMBL/GenBank/DDBJ databases">
        <authorList>
            <person name="Hsu D."/>
        </authorList>
    </citation>
    <scope>NUCLEOTIDE SEQUENCE [LARGE SCALE GENOMIC DNA]</scope>
    <source>
        <strain evidence="3 4">MK1</strain>
    </source>
</reference>
<dbReference type="GO" id="GO:0051536">
    <property type="term" value="F:iron-sulfur cluster binding"/>
    <property type="evidence" value="ECO:0007669"/>
    <property type="project" value="InterPro"/>
</dbReference>
<evidence type="ECO:0000313" key="4">
    <source>
        <dbReference type="Proteomes" id="UP001329915"/>
    </source>
</evidence>
<evidence type="ECO:0000256" key="1">
    <source>
        <dbReference type="ARBA" id="ARBA00023002"/>
    </source>
</evidence>
<dbReference type="SUPFAM" id="SSF56770">
    <property type="entry name" value="HydA/Nqo6-like"/>
    <property type="match status" value="1"/>
</dbReference>
<dbReference type="AlphaFoldDB" id="A0AAU0UJM4"/>
<organism evidence="3 4">
    <name type="scientific">Metallumcola ferriviriculae</name>
    <dbReference type="NCBI Taxonomy" id="3039180"/>
    <lineage>
        <taxon>Bacteria</taxon>
        <taxon>Bacillati</taxon>
        <taxon>Bacillota</taxon>
        <taxon>Clostridia</taxon>
        <taxon>Neomoorellales</taxon>
        <taxon>Desulfitibacteraceae</taxon>
        <taxon>Metallumcola</taxon>
    </lineage>
</organism>
<dbReference type="Proteomes" id="UP001329915">
    <property type="component" value="Chromosome"/>
</dbReference>
<dbReference type="RefSeq" id="WP_366923972.1">
    <property type="nucleotide sequence ID" value="NZ_CP121694.1"/>
</dbReference>
<keyword evidence="4" id="KW-1185">Reference proteome</keyword>
<sequence>MSKKTVATAWLQGCSGCHISILDLHQELVELLGDIEILSSPLVDIKEFPRVDICLVEGAVGTEGDVRKLQELRQKSDVLVALGTCACFGGISGLRNLYKKDEVLEHCYTNVRNVNKNGTIPSSEDVPALLESVKPVGELAKIDYQIPGCPPLPGTIKTVLQALITGKEPVLPQRSLCAECDREQRELLKPTREFIADSVVAFMELEEIDPVKCFLEQGVLCMGLATREGCHARCLKGNVPCRGCMGPTPGAMEQGAKLINSLASVLPAGGLMFMEDIVGTGYRYSMPSSIIPNISRKEEEIDE</sequence>